<protein>
    <recommendedName>
        <fullName evidence="3">DUF3775 domain-containing protein</fullName>
    </recommendedName>
</protein>
<reference evidence="1 2" key="1">
    <citation type="submission" date="2017-04" db="EMBL/GenBank/DDBJ databases">
        <authorList>
            <person name="Afonso C.L."/>
            <person name="Miller P.J."/>
            <person name="Scott M.A."/>
            <person name="Spackman E."/>
            <person name="Goraichik I."/>
            <person name="Dimitrov K.M."/>
            <person name="Suarez D.L."/>
            <person name="Swayne D.E."/>
        </authorList>
    </citation>
    <scope>NUCLEOTIDE SEQUENCE [LARGE SCALE GENOMIC DNA]</scope>
    <source>
        <strain evidence="1 2">USBA 355</strain>
    </source>
</reference>
<gene>
    <name evidence="1" type="ORF">SAMN05428998_12429</name>
</gene>
<sequence>MASLDIDPDKVCFVVARFRELEEEDLIEDPDAEEEDKPDLDHEEAFDELEDGEEELDPLREELTGFIEALPEDEQIEMVALAWLGRGDYDMEEWDDALEAAADQHNERTAGYLLGMPRLADFLEEGLVAFGLSCADFDENRI</sequence>
<dbReference type="EMBL" id="FWZX01000024">
    <property type="protein sequence ID" value="SMF62571.1"/>
    <property type="molecule type" value="Genomic_DNA"/>
</dbReference>
<keyword evidence="2" id="KW-1185">Reference proteome</keyword>
<dbReference type="Proteomes" id="UP000192917">
    <property type="component" value="Unassembled WGS sequence"/>
</dbReference>
<evidence type="ECO:0000313" key="1">
    <source>
        <dbReference type="EMBL" id="SMF62571.1"/>
    </source>
</evidence>
<dbReference type="Pfam" id="PF12616">
    <property type="entry name" value="DUF3775"/>
    <property type="match status" value="1"/>
</dbReference>
<dbReference type="STRING" id="560819.SAMN05428998_12429"/>
<dbReference type="RefSeq" id="WP_085125085.1">
    <property type="nucleotide sequence ID" value="NZ_FWZX01000024.1"/>
</dbReference>
<dbReference type="AlphaFoldDB" id="A0A1Y6CHA3"/>
<name>A0A1Y6CHA3_9PROT</name>
<accession>A0A1Y6CHA3</accession>
<proteinExistence type="predicted"/>
<evidence type="ECO:0000313" key="2">
    <source>
        <dbReference type="Proteomes" id="UP000192917"/>
    </source>
</evidence>
<organism evidence="1 2">
    <name type="scientific">Tistlia consotensis USBA 355</name>
    <dbReference type="NCBI Taxonomy" id="560819"/>
    <lineage>
        <taxon>Bacteria</taxon>
        <taxon>Pseudomonadati</taxon>
        <taxon>Pseudomonadota</taxon>
        <taxon>Alphaproteobacteria</taxon>
        <taxon>Rhodospirillales</taxon>
        <taxon>Rhodovibrionaceae</taxon>
        <taxon>Tistlia</taxon>
    </lineage>
</organism>
<evidence type="ECO:0008006" key="3">
    <source>
        <dbReference type="Google" id="ProtNLM"/>
    </source>
</evidence>
<dbReference type="InterPro" id="IPR022254">
    <property type="entry name" value="DUF3775"/>
</dbReference>